<evidence type="ECO:0000313" key="10">
    <source>
        <dbReference type="Proteomes" id="UP000095282"/>
    </source>
</evidence>
<proteinExistence type="inferred from homology"/>
<evidence type="ECO:0000313" key="11">
    <source>
        <dbReference type="WBParaSite" id="Csp11.Scaffold464.g1571.t1"/>
    </source>
</evidence>
<keyword evidence="9" id="KW-0963">Cytoplasm</keyword>
<dbReference type="InterPro" id="IPR006434">
    <property type="entry name" value="Pyrimidine_nucleotidase_eu"/>
</dbReference>
<keyword evidence="4" id="KW-0479">Metal-binding</keyword>
<dbReference type="AlphaFoldDB" id="A0A1I7T1Q3"/>
<evidence type="ECO:0000256" key="7">
    <source>
        <dbReference type="ARBA" id="ARBA00022842"/>
    </source>
</evidence>
<dbReference type="Gene3D" id="1.10.150.340">
    <property type="entry name" value="Pyrimidine 5'-nucleotidase (UMPH-1), N-terminal domain"/>
    <property type="match status" value="1"/>
</dbReference>
<dbReference type="FunFam" id="1.10.150.340:FF:000001">
    <property type="entry name" value="Cytosolic 5-nucleotidase 3-like"/>
    <property type="match status" value="1"/>
</dbReference>
<dbReference type="WBParaSite" id="Csp11.Scaffold464.g1571.t1">
    <property type="protein sequence ID" value="Csp11.Scaffold464.g1571.t1"/>
    <property type="gene ID" value="Csp11.Scaffold464.g1571"/>
</dbReference>
<keyword evidence="10" id="KW-1185">Reference proteome</keyword>
<evidence type="ECO:0000256" key="2">
    <source>
        <dbReference type="ARBA" id="ARBA00008389"/>
    </source>
</evidence>
<dbReference type="NCBIfam" id="TIGR01544">
    <property type="entry name" value="HAD-SF-IE"/>
    <property type="match status" value="1"/>
</dbReference>
<dbReference type="InterPro" id="IPR036412">
    <property type="entry name" value="HAD-like_sf"/>
</dbReference>
<keyword evidence="6 9" id="KW-0378">Hydrolase</keyword>
<comment type="similarity">
    <text evidence="2 9">Belongs to the pyrimidine 5'-nucleotidase family.</text>
</comment>
<keyword evidence="5 9" id="KW-0547">Nucleotide-binding</keyword>
<comment type="catalytic activity">
    <reaction evidence="1 9">
        <text>a ribonucleoside 5'-phosphate + H2O = a ribonucleoside + phosphate</text>
        <dbReference type="Rhea" id="RHEA:12484"/>
        <dbReference type="ChEBI" id="CHEBI:15377"/>
        <dbReference type="ChEBI" id="CHEBI:18254"/>
        <dbReference type="ChEBI" id="CHEBI:43474"/>
        <dbReference type="ChEBI" id="CHEBI:58043"/>
        <dbReference type="EC" id="3.1.3.5"/>
    </reaction>
</comment>
<dbReference type="GO" id="GO:0000287">
    <property type="term" value="F:magnesium ion binding"/>
    <property type="evidence" value="ECO:0007669"/>
    <property type="project" value="InterPro"/>
</dbReference>
<dbReference type="GO" id="GO:0009117">
    <property type="term" value="P:nucleotide metabolic process"/>
    <property type="evidence" value="ECO:0007669"/>
    <property type="project" value="UniProtKB-KW"/>
</dbReference>
<evidence type="ECO:0000256" key="4">
    <source>
        <dbReference type="ARBA" id="ARBA00022723"/>
    </source>
</evidence>
<keyword evidence="7" id="KW-0460">Magnesium</keyword>
<dbReference type="Pfam" id="PF05822">
    <property type="entry name" value="UMPH-1"/>
    <property type="match status" value="1"/>
</dbReference>
<dbReference type="SFLD" id="SFLDG01128">
    <property type="entry name" value="C1.4:_5'-Nucleotidase_Like"/>
    <property type="match status" value="1"/>
</dbReference>
<dbReference type="GO" id="GO:0008253">
    <property type="term" value="F:5'-nucleotidase activity"/>
    <property type="evidence" value="ECO:0007669"/>
    <property type="project" value="UniProtKB-EC"/>
</dbReference>
<evidence type="ECO:0000256" key="6">
    <source>
        <dbReference type="ARBA" id="ARBA00022801"/>
    </source>
</evidence>
<dbReference type="SUPFAM" id="SSF56784">
    <property type="entry name" value="HAD-like"/>
    <property type="match status" value="1"/>
</dbReference>
<evidence type="ECO:0000256" key="9">
    <source>
        <dbReference type="RuleBase" id="RU361276"/>
    </source>
</evidence>
<evidence type="ECO:0000256" key="5">
    <source>
        <dbReference type="ARBA" id="ARBA00022741"/>
    </source>
</evidence>
<sequence length="316" mass="35984">MTGSTLEDILSLPQVHVKDIKSLTDKLQKFVAGGADQLMVISDFDFTLSRFSDKSGNRCSSCYCVFDSAVGTNNPEWCRKFVGLYHKYGPVEHDHSLSIEEKVPFMEAWWQQSHELIIQGGFKKQAIDDYVAHCNIQLRDNADIMMKKMTNHSVPFIIFSAGIGTIIEMYLKHKFGRVEENTHIVSNMMGFDEKGYVNSFSDPLIHVFCKNSSVMPADRTFSEQIHGRKNVILLGDSVGDAFMDVGVEEEQLSLKIGFVNHDRKLAGKYSIYNKLHRLSADKLVDKYLHYFDIVLVDDQSMDIPNQILEAIYAKNY</sequence>
<name>A0A1I7T1Q3_9PELO</name>
<accession>A0A1I7T1Q3</accession>
<dbReference type="eggNOG" id="KOG3128">
    <property type="taxonomic scope" value="Eukaryota"/>
</dbReference>
<dbReference type="SFLD" id="SFLDS00003">
    <property type="entry name" value="Haloacid_Dehalogenase"/>
    <property type="match status" value="1"/>
</dbReference>
<reference evidence="11" key="1">
    <citation type="submission" date="2016-11" db="UniProtKB">
        <authorList>
            <consortium name="WormBaseParasite"/>
        </authorList>
    </citation>
    <scope>IDENTIFICATION</scope>
</reference>
<dbReference type="PANTHER" id="PTHR13045:SF11">
    <property type="entry name" value="5'-NUCLEOTIDASE"/>
    <property type="match status" value="1"/>
</dbReference>
<dbReference type="GO" id="GO:0000166">
    <property type="term" value="F:nucleotide binding"/>
    <property type="evidence" value="ECO:0007669"/>
    <property type="project" value="UniProtKB-KW"/>
</dbReference>
<dbReference type="Gene3D" id="3.40.50.1000">
    <property type="entry name" value="HAD superfamily/HAD-like"/>
    <property type="match status" value="1"/>
</dbReference>
<organism evidence="10 11">
    <name type="scientific">Caenorhabditis tropicalis</name>
    <dbReference type="NCBI Taxonomy" id="1561998"/>
    <lineage>
        <taxon>Eukaryota</taxon>
        <taxon>Metazoa</taxon>
        <taxon>Ecdysozoa</taxon>
        <taxon>Nematoda</taxon>
        <taxon>Chromadorea</taxon>
        <taxon>Rhabditida</taxon>
        <taxon>Rhabditina</taxon>
        <taxon>Rhabditomorpha</taxon>
        <taxon>Rhabditoidea</taxon>
        <taxon>Rhabditidae</taxon>
        <taxon>Peloderinae</taxon>
        <taxon>Caenorhabditis</taxon>
    </lineage>
</organism>
<dbReference type="EC" id="3.1.3.5" evidence="3 9"/>
<dbReference type="PANTHER" id="PTHR13045">
    <property type="entry name" value="5'-NUCLEOTIDASE"/>
    <property type="match status" value="1"/>
</dbReference>
<protein>
    <recommendedName>
        <fullName evidence="3 9">5'-nucleotidase</fullName>
        <ecNumber evidence="3 9">3.1.3.5</ecNumber>
    </recommendedName>
</protein>
<dbReference type="CDD" id="cd07504">
    <property type="entry name" value="HAD_5NT"/>
    <property type="match status" value="1"/>
</dbReference>
<evidence type="ECO:0000256" key="3">
    <source>
        <dbReference type="ARBA" id="ARBA00012643"/>
    </source>
</evidence>
<dbReference type="Proteomes" id="UP000095282">
    <property type="component" value="Unplaced"/>
</dbReference>
<dbReference type="GO" id="GO:0005737">
    <property type="term" value="C:cytoplasm"/>
    <property type="evidence" value="ECO:0007669"/>
    <property type="project" value="UniProtKB-SubCell"/>
</dbReference>
<evidence type="ECO:0000256" key="8">
    <source>
        <dbReference type="ARBA" id="ARBA00023080"/>
    </source>
</evidence>
<comment type="subcellular location">
    <subcellularLocation>
        <location evidence="9">Cytoplasm</location>
    </subcellularLocation>
</comment>
<dbReference type="STRING" id="1561998.A0A1I7T1Q3"/>
<evidence type="ECO:0000256" key="1">
    <source>
        <dbReference type="ARBA" id="ARBA00000815"/>
    </source>
</evidence>
<dbReference type="InterPro" id="IPR023214">
    <property type="entry name" value="HAD_sf"/>
</dbReference>
<keyword evidence="8 9" id="KW-0546">Nucleotide metabolism</keyword>